<dbReference type="AlphaFoldDB" id="A0A2S5AAI6"/>
<comment type="caution">
    <text evidence="7">The sequence shown here is derived from an EMBL/GenBank/DDBJ whole genome shotgun (WGS) entry which is preliminary data.</text>
</comment>
<feature type="transmembrane region" description="Helical" evidence="6">
    <location>
        <begin position="335"/>
        <end position="359"/>
    </location>
</feature>
<reference evidence="7 8" key="1">
    <citation type="submission" date="2018-01" db="EMBL/GenBank/DDBJ databases">
        <authorList>
            <person name="Gaut B.S."/>
            <person name="Morton B.R."/>
            <person name="Clegg M.T."/>
            <person name="Duvall M.R."/>
        </authorList>
    </citation>
    <scope>NUCLEOTIDE SEQUENCE [LARGE SCALE GENOMIC DNA]</scope>
    <source>
        <strain evidence="7 8">HR-AV</strain>
    </source>
</reference>
<keyword evidence="8" id="KW-1185">Reference proteome</keyword>
<feature type="transmembrane region" description="Helical" evidence="6">
    <location>
        <begin position="394"/>
        <end position="414"/>
    </location>
</feature>
<protein>
    <submittedName>
        <fullName evidence="7">Polysaccharide biosynthesis protein</fullName>
    </submittedName>
</protein>
<feature type="transmembrane region" description="Helical" evidence="6">
    <location>
        <begin position="221"/>
        <end position="242"/>
    </location>
</feature>
<feature type="transmembrane region" description="Helical" evidence="6">
    <location>
        <begin position="41"/>
        <end position="60"/>
    </location>
</feature>
<keyword evidence="2" id="KW-1003">Cell membrane</keyword>
<accession>A0A2S5AAI6</accession>
<evidence type="ECO:0000313" key="8">
    <source>
        <dbReference type="Proteomes" id="UP000236893"/>
    </source>
</evidence>
<keyword evidence="3 6" id="KW-0812">Transmembrane</keyword>
<comment type="subcellular location">
    <subcellularLocation>
        <location evidence="1">Cell membrane</location>
        <topology evidence="1">Multi-pass membrane protein</topology>
    </subcellularLocation>
</comment>
<sequence length="492" mass="54944">MGLIRKQTIKGTIYSYLGVAVGFVTTIVLRPHCLSTDENGILGLLLAIAAVIGQLSSLGFQAASVRFFPYFRNAEKNNNGFLFLSSTISAIGFLICFLFITIGGDAIWGDNPDYKLVFTTYGPILWGLSFFLQFFGVLDNYNRALYDTVTGTALREFYQKFFVALSMALLLVVSLNFKQFIYVWLFANILPTLIIAIKLGRENRLNFTPDLSFPDKSLIKGMASISSFAVISGFTTMVIQYIDKIMIYNLLGLSETGIYDITIYFAVVISMPSRVMYRIGGTIIADRWKDHDLAGILSIYRKSCINQLLIGLLLFIGIWANINNVFLILPSEYAAGKYVILFVGLGSLFDMATGVNGVILGTSKYFRFDTYFFLALIGVIIGANYLFIPKYGLTGAAMAAAMGTFLFNFFRYIFVWVKFGLQPFNGNNLAILLVGLIVLALNYLLPALPNFILDIIVRSGLIAAVYLIVIYWFRLSPEMNDLVNSKLKFLNR</sequence>
<evidence type="ECO:0000256" key="6">
    <source>
        <dbReference type="SAM" id="Phobius"/>
    </source>
</evidence>
<keyword evidence="5 6" id="KW-0472">Membrane</keyword>
<keyword evidence="4 6" id="KW-1133">Transmembrane helix</keyword>
<dbReference type="EMBL" id="PQVF01000001">
    <property type="protein sequence ID" value="POY39123.1"/>
    <property type="molecule type" value="Genomic_DNA"/>
</dbReference>
<feature type="transmembrane region" description="Helical" evidence="6">
    <location>
        <begin position="12"/>
        <end position="29"/>
    </location>
</feature>
<feature type="transmembrane region" description="Helical" evidence="6">
    <location>
        <begin position="426"/>
        <end position="445"/>
    </location>
</feature>
<feature type="transmembrane region" description="Helical" evidence="6">
    <location>
        <begin position="81"/>
        <end position="104"/>
    </location>
</feature>
<gene>
    <name evidence="7" type="ORF">C3K47_01095</name>
</gene>
<evidence type="ECO:0000256" key="3">
    <source>
        <dbReference type="ARBA" id="ARBA00022692"/>
    </source>
</evidence>
<dbReference type="PANTHER" id="PTHR30250:SF11">
    <property type="entry name" value="O-ANTIGEN TRANSPORTER-RELATED"/>
    <property type="match status" value="1"/>
</dbReference>
<feature type="transmembrane region" description="Helical" evidence="6">
    <location>
        <begin position="116"/>
        <end position="137"/>
    </location>
</feature>
<dbReference type="Pfam" id="PF01943">
    <property type="entry name" value="Polysacc_synt"/>
    <property type="match status" value="1"/>
</dbReference>
<organism evidence="7 8">
    <name type="scientific">Solitalea longa</name>
    <dbReference type="NCBI Taxonomy" id="2079460"/>
    <lineage>
        <taxon>Bacteria</taxon>
        <taxon>Pseudomonadati</taxon>
        <taxon>Bacteroidota</taxon>
        <taxon>Sphingobacteriia</taxon>
        <taxon>Sphingobacteriales</taxon>
        <taxon>Sphingobacteriaceae</taxon>
        <taxon>Solitalea</taxon>
    </lineage>
</organism>
<dbReference type="InterPro" id="IPR050833">
    <property type="entry name" value="Poly_Biosynth_Transport"/>
</dbReference>
<dbReference type="OrthoDB" id="88014at2"/>
<feature type="transmembrane region" description="Helical" evidence="6">
    <location>
        <begin position="248"/>
        <end position="269"/>
    </location>
</feature>
<dbReference type="PANTHER" id="PTHR30250">
    <property type="entry name" value="PST FAMILY PREDICTED COLANIC ACID TRANSPORTER"/>
    <property type="match status" value="1"/>
</dbReference>
<proteinExistence type="predicted"/>
<evidence type="ECO:0000313" key="7">
    <source>
        <dbReference type="EMBL" id="POY39123.1"/>
    </source>
</evidence>
<feature type="transmembrane region" description="Helical" evidence="6">
    <location>
        <begin position="308"/>
        <end position="329"/>
    </location>
</feature>
<evidence type="ECO:0000256" key="4">
    <source>
        <dbReference type="ARBA" id="ARBA00022989"/>
    </source>
</evidence>
<evidence type="ECO:0000256" key="2">
    <source>
        <dbReference type="ARBA" id="ARBA00022475"/>
    </source>
</evidence>
<feature type="transmembrane region" description="Helical" evidence="6">
    <location>
        <begin position="451"/>
        <end position="473"/>
    </location>
</feature>
<feature type="transmembrane region" description="Helical" evidence="6">
    <location>
        <begin position="371"/>
        <end position="388"/>
    </location>
</feature>
<dbReference type="Proteomes" id="UP000236893">
    <property type="component" value="Unassembled WGS sequence"/>
</dbReference>
<dbReference type="RefSeq" id="WP_103787226.1">
    <property type="nucleotide sequence ID" value="NZ_PQVF01000001.1"/>
</dbReference>
<evidence type="ECO:0000256" key="1">
    <source>
        <dbReference type="ARBA" id="ARBA00004651"/>
    </source>
</evidence>
<evidence type="ECO:0000256" key="5">
    <source>
        <dbReference type="ARBA" id="ARBA00023136"/>
    </source>
</evidence>
<dbReference type="InterPro" id="IPR002797">
    <property type="entry name" value="Polysacc_synth"/>
</dbReference>
<dbReference type="GO" id="GO:0005886">
    <property type="term" value="C:plasma membrane"/>
    <property type="evidence" value="ECO:0007669"/>
    <property type="project" value="UniProtKB-SubCell"/>
</dbReference>
<feature type="transmembrane region" description="Helical" evidence="6">
    <location>
        <begin position="157"/>
        <end position="175"/>
    </location>
</feature>
<feature type="transmembrane region" description="Helical" evidence="6">
    <location>
        <begin position="181"/>
        <end position="200"/>
    </location>
</feature>
<name>A0A2S5AAI6_9SPHI</name>